<sequence>MNKLDRLAFRAARSAARSRGARRALHPAGVIVTGRLVVPGRGTSWQVPWPGAPGSYPVTARWSLAAGLPRPVPDALGLALRVEDADGPGRCLELLLTSSGRGRWTRHLPFPRMSATRGPYTTLLPYEVGGDRGVVAAFPLPGTPRIPADPAAVGAALVLSPVEFVLCVGKAGAWLPWGRLVLQGAEPLRSGPDELAFDPYDNSLPGFRPVTCLRSLRVAAYAGSREGRLAAPPS</sequence>
<comment type="caution">
    <text evidence="1">The sequence shown here is derived from an EMBL/GenBank/DDBJ whole genome shotgun (WGS) entry which is preliminary data.</text>
</comment>
<protein>
    <recommendedName>
        <fullName evidence="3">Phosphodiesterase</fullName>
    </recommendedName>
</protein>
<dbReference type="InterPro" id="IPR020835">
    <property type="entry name" value="Catalase_sf"/>
</dbReference>
<evidence type="ECO:0000313" key="1">
    <source>
        <dbReference type="EMBL" id="MBB6434573.1"/>
    </source>
</evidence>
<dbReference type="RefSeq" id="WP_185027298.1">
    <property type="nucleotide sequence ID" value="NZ_BNBN01000002.1"/>
</dbReference>
<evidence type="ECO:0008006" key="3">
    <source>
        <dbReference type="Google" id="ProtNLM"/>
    </source>
</evidence>
<evidence type="ECO:0000313" key="2">
    <source>
        <dbReference type="Proteomes" id="UP000540423"/>
    </source>
</evidence>
<dbReference type="EMBL" id="JACHEM010000002">
    <property type="protein sequence ID" value="MBB6434573.1"/>
    <property type="molecule type" value="Genomic_DNA"/>
</dbReference>
<reference evidence="1 2" key="1">
    <citation type="submission" date="2020-08" db="EMBL/GenBank/DDBJ databases">
        <title>Genomic Encyclopedia of Type Strains, Phase IV (KMG-IV): sequencing the most valuable type-strain genomes for metagenomic binning, comparative biology and taxonomic classification.</title>
        <authorList>
            <person name="Goeker M."/>
        </authorList>
    </citation>
    <scope>NUCLEOTIDE SEQUENCE [LARGE SCALE GENOMIC DNA]</scope>
    <source>
        <strain evidence="1 2">DSM 40141</strain>
    </source>
</reference>
<dbReference type="GO" id="GO:0020037">
    <property type="term" value="F:heme binding"/>
    <property type="evidence" value="ECO:0007669"/>
    <property type="project" value="InterPro"/>
</dbReference>
<dbReference type="SUPFAM" id="SSF56634">
    <property type="entry name" value="Heme-dependent catalase-like"/>
    <property type="match status" value="1"/>
</dbReference>
<gene>
    <name evidence="1" type="ORF">HNQ79_001021</name>
</gene>
<dbReference type="Proteomes" id="UP000540423">
    <property type="component" value="Unassembled WGS sequence"/>
</dbReference>
<name>A0A7X0HE77_9ACTN</name>
<accession>A0A7X0HE77</accession>
<organism evidence="1 2">
    <name type="scientific">Streptomyces candidus</name>
    <dbReference type="NCBI Taxonomy" id="67283"/>
    <lineage>
        <taxon>Bacteria</taxon>
        <taxon>Bacillati</taxon>
        <taxon>Actinomycetota</taxon>
        <taxon>Actinomycetes</taxon>
        <taxon>Kitasatosporales</taxon>
        <taxon>Streptomycetaceae</taxon>
        <taxon>Streptomyces</taxon>
    </lineage>
</organism>
<keyword evidence="2" id="KW-1185">Reference proteome</keyword>
<proteinExistence type="predicted"/>
<dbReference type="AlphaFoldDB" id="A0A7X0HE77"/>